<dbReference type="RefSeq" id="WP_213590578.1">
    <property type="nucleotide sequence ID" value="NZ_BOSM01000002.1"/>
</dbReference>
<gene>
    <name evidence="1" type="ORF">J15TS10_19550</name>
</gene>
<evidence type="ECO:0000313" key="1">
    <source>
        <dbReference type="EMBL" id="GIP58141.1"/>
    </source>
</evidence>
<dbReference type="EMBL" id="BOSM01000002">
    <property type="protein sequence ID" value="GIP58141.1"/>
    <property type="molecule type" value="Genomic_DNA"/>
</dbReference>
<organism evidence="1 2">
    <name type="scientific">Paenibacillus woosongensis</name>
    <dbReference type="NCBI Taxonomy" id="307580"/>
    <lineage>
        <taxon>Bacteria</taxon>
        <taxon>Bacillati</taxon>
        <taxon>Bacillota</taxon>
        <taxon>Bacilli</taxon>
        <taxon>Bacillales</taxon>
        <taxon>Paenibacillaceae</taxon>
        <taxon>Paenibacillus</taxon>
    </lineage>
</organism>
<accession>A0ABQ4MQ48</accession>
<comment type="caution">
    <text evidence="1">The sequence shown here is derived from an EMBL/GenBank/DDBJ whole genome shotgun (WGS) entry which is preliminary data.</text>
</comment>
<evidence type="ECO:0000313" key="2">
    <source>
        <dbReference type="Proteomes" id="UP000681290"/>
    </source>
</evidence>
<sequence>MKRGHSRFSWQDLYYDGDIDERFEFFDEDMQEIIIIQTEDRYAAGGNYVGQTISFFKIRL</sequence>
<protein>
    <submittedName>
        <fullName evidence="1">Uncharacterized protein</fullName>
    </submittedName>
</protein>
<name>A0ABQ4MQ48_9BACL</name>
<dbReference type="Proteomes" id="UP000681290">
    <property type="component" value="Unassembled WGS sequence"/>
</dbReference>
<reference evidence="1 2" key="1">
    <citation type="submission" date="2021-03" db="EMBL/GenBank/DDBJ databases">
        <title>Antimicrobial resistance genes in bacteria isolated from Japanese honey, and their potential for conferring macrolide and lincosamide resistance in the American foulbrood pathogen Paenibacillus larvae.</title>
        <authorList>
            <person name="Okamoto M."/>
            <person name="Kumagai M."/>
            <person name="Kanamori H."/>
            <person name="Takamatsu D."/>
        </authorList>
    </citation>
    <scope>NUCLEOTIDE SEQUENCE [LARGE SCALE GENOMIC DNA]</scope>
    <source>
        <strain evidence="1 2">J15TS10</strain>
    </source>
</reference>
<keyword evidence="2" id="KW-1185">Reference proteome</keyword>
<proteinExistence type="predicted"/>